<dbReference type="InterPro" id="IPR008274">
    <property type="entry name" value="AldOxase/xan_DH_MoCoBD1"/>
</dbReference>
<feature type="domain" description="Aldehyde oxidase/xanthine dehydrogenase a/b hammerhead" evidence="3">
    <location>
        <begin position="24"/>
        <end position="137"/>
    </location>
</feature>
<evidence type="ECO:0000313" key="5">
    <source>
        <dbReference type="Proteomes" id="UP001634747"/>
    </source>
</evidence>
<protein>
    <submittedName>
        <fullName evidence="4">Xanthine dehydrogenase family protein molybdopterin-binding subunit</fullName>
    </submittedName>
</protein>
<dbReference type="InterPro" id="IPR000674">
    <property type="entry name" value="Ald_Oxase/Xan_DH_a/b"/>
</dbReference>
<name>A0ABW9KGM6_9BACT</name>
<dbReference type="SMART" id="SM01008">
    <property type="entry name" value="Ald_Xan_dh_C"/>
    <property type="match status" value="1"/>
</dbReference>
<dbReference type="PANTHER" id="PTHR11908">
    <property type="entry name" value="XANTHINE DEHYDROGENASE"/>
    <property type="match status" value="1"/>
</dbReference>
<dbReference type="InterPro" id="IPR036856">
    <property type="entry name" value="Ald_Oxase/Xan_DH_a/b_sf"/>
</dbReference>
<reference evidence="4 5" key="1">
    <citation type="submission" date="2024-12" db="EMBL/GenBank/DDBJ databases">
        <authorList>
            <person name="Lee Y."/>
        </authorList>
    </citation>
    <scope>NUCLEOTIDE SEQUENCE [LARGE SCALE GENOMIC DNA]</scope>
    <source>
        <strain evidence="4 5">03SUJ4</strain>
    </source>
</reference>
<dbReference type="InterPro" id="IPR016208">
    <property type="entry name" value="Ald_Oxase/xanthine_DH-like"/>
</dbReference>
<accession>A0ABW9KGM6</accession>
<evidence type="ECO:0000256" key="2">
    <source>
        <dbReference type="ARBA" id="ARBA00023002"/>
    </source>
</evidence>
<dbReference type="Pfam" id="PF02738">
    <property type="entry name" value="MoCoBD_1"/>
    <property type="match status" value="1"/>
</dbReference>
<sequence>MEQIQPNGIIGSATVRVDGLAKVTGQAKYGAEHHLPNLAHAYLALSPIARGRIRRIDETAARAIPGVLDILTYRNVGTAVKAGKHIIDGGYMAQSVAPLGSDRIEFAGQIVAVAIAETPEIAKDAAGKLRFEFRAEEPAGRFDDAGAVVVKAKALGETELKAGNVSQGLADAHTIVEGWYETPPQVQNPLEMFQATCAWQGDELTVWESSQNVRGFQYGLAKQLGIPPAKVRIVSPFIGGAFGSRGELGQYTALIALASRRLGRPVKLESSREQCFFLKTFRAETRQHLRVGADADGHLTAIVHESWEMTSRADRFAVAGSESTARLYKCGNVDVRVHNVSADRQSPGFMRAPPETPYLFAMESAMDELAHKLRIDPAELRRRNDTMVEAATNKPYTSRSLVQCIDKGAELFGWSERDPRPGSMRDGNDLVGWGMASAFYPTQVGPALCRVTLTPDLCATVEVGTHEIGTGIRTVIAQTAADLLGLSLDRITVRIGDSTLPAGPMSAGSNSTASVCSVVGKACESLRRRLAVEAVYRKGGALYGAKSKEVRLRAGNVVGATGSEPLADLVQRVGLGKPLVEEGRNSPHGAPPLIGPWLISRGKPILLGGSRLKDRMQFAHGAHYLEVRIDRSTGMVRVSRMVGVFAAGRIMNRMTAHSQLVGGQVWGISSALHESAEVDPVLARYANSTLAEYHVPVNADIPAIETIMLDEVDTEVNPLGIKGLGELGVTGVNAAIANAVFHATGIRVRKLPIRQGSLLGFD</sequence>
<dbReference type="RefSeq" id="WP_263414115.1">
    <property type="nucleotide sequence ID" value="NZ_BAABBH010000001.1"/>
</dbReference>
<dbReference type="Pfam" id="PF20256">
    <property type="entry name" value="MoCoBD_2"/>
    <property type="match status" value="1"/>
</dbReference>
<dbReference type="Gene3D" id="3.90.1170.50">
    <property type="entry name" value="Aldehyde oxidase/xanthine dehydrogenase, a/b hammerhead"/>
    <property type="match status" value="1"/>
</dbReference>
<evidence type="ECO:0000256" key="1">
    <source>
        <dbReference type="ARBA" id="ARBA00022505"/>
    </source>
</evidence>
<dbReference type="PANTHER" id="PTHR11908:SF132">
    <property type="entry name" value="ALDEHYDE OXIDASE 1-RELATED"/>
    <property type="match status" value="1"/>
</dbReference>
<keyword evidence="5" id="KW-1185">Reference proteome</keyword>
<proteinExistence type="predicted"/>
<comment type="caution">
    <text evidence="4">The sequence shown here is derived from an EMBL/GenBank/DDBJ whole genome shotgun (WGS) entry which is preliminary data.</text>
</comment>
<keyword evidence="1" id="KW-0500">Molybdenum</keyword>
<dbReference type="EMBL" id="JBJYXY010000001">
    <property type="protein sequence ID" value="MFN2974318.1"/>
    <property type="molecule type" value="Genomic_DNA"/>
</dbReference>
<evidence type="ECO:0000313" key="4">
    <source>
        <dbReference type="EMBL" id="MFN2974318.1"/>
    </source>
</evidence>
<dbReference type="Gene3D" id="3.30.365.10">
    <property type="entry name" value="Aldehyde oxidase/xanthine dehydrogenase, molybdopterin binding domain"/>
    <property type="match status" value="4"/>
</dbReference>
<dbReference type="SUPFAM" id="SSF54665">
    <property type="entry name" value="CO dehydrogenase molybdoprotein N-domain-like"/>
    <property type="match status" value="1"/>
</dbReference>
<keyword evidence="2" id="KW-0560">Oxidoreductase</keyword>
<dbReference type="InterPro" id="IPR037165">
    <property type="entry name" value="AldOxase/xan_DH_Mopterin-bd_sf"/>
</dbReference>
<organism evidence="4 5">
    <name type="scientific">Terriglobus aquaticus</name>
    <dbReference type="NCBI Taxonomy" id="940139"/>
    <lineage>
        <taxon>Bacteria</taxon>
        <taxon>Pseudomonadati</taxon>
        <taxon>Acidobacteriota</taxon>
        <taxon>Terriglobia</taxon>
        <taxon>Terriglobales</taxon>
        <taxon>Acidobacteriaceae</taxon>
        <taxon>Terriglobus</taxon>
    </lineage>
</organism>
<dbReference type="InterPro" id="IPR046867">
    <property type="entry name" value="AldOxase/xan_DH_MoCoBD2"/>
</dbReference>
<dbReference type="SUPFAM" id="SSF56003">
    <property type="entry name" value="Molybdenum cofactor-binding domain"/>
    <property type="match status" value="1"/>
</dbReference>
<evidence type="ECO:0000259" key="3">
    <source>
        <dbReference type="SMART" id="SM01008"/>
    </source>
</evidence>
<dbReference type="Pfam" id="PF01315">
    <property type="entry name" value="Ald_Xan_dh_C"/>
    <property type="match status" value="1"/>
</dbReference>
<dbReference type="Proteomes" id="UP001634747">
    <property type="component" value="Unassembled WGS sequence"/>
</dbReference>
<gene>
    <name evidence="4" type="ORF">ACK2TP_00945</name>
</gene>